<gene>
    <name evidence="1" type="ORF">RM779_02400</name>
</gene>
<keyword evidence="2" id="KW-1185">Reference proteome</keyword>
<comment type="caution">
    <text evidence="1">The sequence shown here is derived from an EMBL/GenBank/DDBJ whole genome shotgun (WGS) entry which is preliminary data.</text>
</comment>
<accession>A0ABU2RZ35</accession>
<dbReference type="RefSeq" id="WP_311615240.1">
    <property type="nucleotide sequence ID" value="NZ_JAVREV010000001.1"/>
</dbReference>
<dbReference type="Proteomes" id="UP001183615">
    <property type="component" value="Unassembled WGS sequence"/>
</dbReference>
<dbReference type="EMBL" id="JAVREV010000001">
    <property type="protein sequence ID" value="MDT0441454.1"/>
    <property type="molecule type" value="Genomic_DNA"/>
</dbReference>
<organism evidence="1 2">
    <name type="scientific">Streptomyces johnsoniae</name>
    <dbReference type="NCBI Taxonomy" id="3075532"/>
    <lineage>
        <taxon>Bacteria</taxon>
        <taxon>Bacillati</taxon>
        <taxon>Actinomycetota</taxon>
        <taxon>Actinomycetes</taxon>
        <taxon>Kitasatosporales</taxon>
        <taxon>Streptomycetaceae</taxon>
        <taxon>Streptomyces</taxon>
    </lineage>
</organism>
<evidence type="ECO:0000313" key="1">
    <source>
        <dbReference type="EMBL" id="MDT0441454.1"/>
    </source>
</evidence>
<evidence type="ECO:0000313" key="2">
    <source>
        <dbReference type="Proteomes" id="UP001183615"/>
    </source>
</evidence>
<name>A0ABU2RZ35_9ACTN</name>
<protein>
    <submittedName>
        <fullName evidence="1">Uncharacterized protein</fullName>
    </submittedName>
</protein>
<reference evidence="2" key="1">
    <citation type="submission" date="2023-07" db="EMBL/GenBank/DDBJ databases">
        <title>30 novel species of actinomycetes from the DSMZ collection.</title>
        <authorList>
            <person name="Nouioui I."/>
        </authorList>
    </citation>
    <scope>NUCLEOTIDE SEQUENCE [LARGE SCALE GENOMIC DNA]</scope>
    <source>
        <strain evidence="2">DSM 41886</strain>
    </source>
</reference>
<sequence>MTPLVEAVAAPARPCCRLCAAPGEYGAILPSVPYSGLCQDCVTAARPTRAGLEQAVVIVARQTLAEAEALALPLATPDELTYHVCVLKRSLCGMLQLFAVVKGNRR</sequence>
<proteinExistence type="predicted"/>